<dbReference type="SUPFAM" id="SSF52058">
    <property type="entry name" value="L domain-like"/>
    <property type="match status" value="1"/>
</dbReference>
<evidence type="ECO:0000259" key="4">
    <source>
        <dbReference type="Pfam" id="PF01582"/>
    </source>
</evidence>
<organism evidence="6">
    <name type="scientific">Brassica cretica</name>
    <name type="common">Mustard</name>
    <dbReference type="NCBI Taxonomy" id="69181"/>
    <lineage>
        <taxon>Eukaryota</taxon>
        <taxon>Viridiplantae</taxon>
        <taxon>Streptophyta</taxon>
        <taxon>Embryophyta</taxon>
        <taxon>Tracheophyta</taxon>
        <taxon>Spermatophyta</taxon>
        <taxon>Magnoliopsida</taxon>
        <taxon>eudicotyledons</taxon>
        <taxon>Gunneridae</taxon>
        <taxon>Pentapetalae</taxon>
        <taxon>rosids</taxon>
        <taxon>malvids</taxon>
        <taxon>Brassicales</taxon>
        <taxon>Brassicaceae</taxon>
        <taxon>Brassiceae</taxon>
        <taxon>Brassica</taxon>
    </lineage>
</organism>
<protein>
    <recommendedName>
        <fullName evidence="7">TIR domain-containing protein</fullName>
    </recommendedName>
</protein>
<feature type="region of interest" description="Disordered" evidence="3">
    <location>
        <begin position="687"/>
        <end position="725"/>
    </location>
</feature>
<dbReference type="PANTHER" id="PTHR11017:SF333">
    <property type="entry name" value="ADP-RIBOSYL CYCLASE_CYCLIC ADP-RIBOSE HYDROLASE-RELATED"/>
    <property type="match status" value="1"/>
</dbReference>
<dbReference type="Gene3D" id="3.80.10.10">
    <property type="entry name" value="Ribonuclease Inhibitor"/>
    <property type="match status" value="2"/>
</dbReference>
<dbReference type="Pfam" id="PF01582">
    <property type="entry name" value="TIR"/>
    <property type="match status" value="1"/>
</dbReference>
<dbReference type="PANTHER" id="PTHR11017">
    <property type="entry name" value="LEUCINE-RICH REPEAT-CONTAINING PROTEIN"/>
    <property type="match status" value="1"/>
</dbReference>
<accession>A0A8S9KFL9</accession>
<feature type="domain" description="C-JID" evidence="5">
    <location>
        <begin position="469"/>
        <end position="619"/>
    </location>
</feature>
<evidence type="ECO:0000313" key="6">
    <source>
        <dbReference type="EMBL" id="KAF2593534.1"/>
    </source>
</evidence>
<dbReference type="Gene3D" id="3.40.50.10140">
    <property type="entry name" value="Toll/interleukin-1 receptor homology (TIR) domain"/>
    <property type="match status" value="1"/>
</dbReference>
<dbReference type="InterPro" id="IPR000157">
    <property type="entry name" value="TIR_dom"/>
</dbReference>
<evidence type="ECO:0000256" key="1">
    <source>
        <dbReference type="ARBA" id="ARBA00022614"/>
    </source>
</evidence>
<dbReference type="InterPro" id="IPR045344">
    <property type="entry name" value="C-JID"/>
</dbReference>
<dbReference type="Pfam" id="PF07725">
    <property type="entry name" value="LRR_3"/>
    <property type="match status" value="1"/>
</dbReference>
<evidence type="ECO:0008006" key="7">
    <source>
        <dbReference type="Google" id="ProtNLM"/>
    </source>
</evidence>
<dbReference type="Pfam" id="PF20160">
    <property type="entry name" value="C-JID"/>
    <property type="match status" value="1"/>
</dbReference>
<evidence type="ECO:0000259" key="5">
    <source>
        <dbReference type="Pfam" id="PF20160"/>
    </source>
</evidence>
<dbReference type="InterPro" id="IPR035897">
    <property type="entry name" value="Toll_tir_struct_dom_sf"/>
</dbReference>
<feature type="domain" description="TIR" evidence="4">
    <location>
        <begin position="3"/>
        <end position="67"/>
    </location>
</feature>
<dbReference type="AlphaFoldDB" id="A0A8S9KFL9"/>
<gene>
    <name evidence="6" type="ORF">F2Q70_00042852</name>
</gene>
<feature type="compositionally biased region" description="Polar residues" evidence="3">
    <location>
        <begin position="759"/>
        <end position="773"/>
    </location>
</feature>
<dbReference type="InterPro" id="IPR011713">
    <property type="entry name" value="Leu-rich_rpt_3"/>
</dbReference>
<feature type="compositionally biased region" description="Polar residues" evidence="3">
    <location>
        <begin position="712"/>
        <end position="725"/>
    </location>
</feature>
<sequence>MNRELGQMVMTIFYKVNPTDVKKQTGDFGKVFEETCQGENKEKIETWRQALEGVATIAVQLGRDIDRKQRGQRQFLNHEEELIDDDAAGRRSVIGIYIEMGDGDKLNINERAFEGMTNLQFVRIEARLSHGLSYLSPKIRLLDWNYYPMTCLPSPVNVEFLVKLNMLHSKLEKLWEGIKSLRNLKRMSLSFSKNLKELPNLSTAISLKELHLDGCCSSLVELPSSIGKVTNLQEMNLRGCSSLVELPSSIGKVTNLREMNLTGCSSLVELPSSFEKAANLQRLYLKNCSNLMKLPSCIGNSTNLQYLDLRGCSSLVELPFYIGNAINLTGLNFSGCSSLLKVPASIENLKSLDSLVLSSCSSLKVFPEMSTNIRSLVLSGAAIEEVPSSIMRQYRLRQLILKGCKKLVSLPQLPESLSDLNVENCESLERLDCSFSKLYMKLNFANCLKLKKDARDLIIQSSGCYTHVLPGKEIPICFTHQANGGSLILKFNQRHFPSFLKIKACILLGCKSDTVIERWPYILEENDVEMLFEYSDDEEKYRDKHVDKVSIYLGIRDKHNHVVMHTRKISDIYSPLTERLYICKHFFYFEEDVTSHELFFEFSLWGDGKWVIKRCGVNNEAKEEIHEGNSSDCEANEEINEADVTSSGLFFELLTNDCGMDYGDCEAEEADVTTPVIFFEFLTNEAGEETNEGDSAERKKRKMDQDGDSSLVIDTSSKYTSNSGAGCSKSMAIEMGLDGEKVFKAVIHEQETKQRKRQSPFTFVDYNSTSEVGNNGECEADEEVNGNDTAKAKKSRLSL</sequence>
<dbReference type="GO" id="GO:0006952">
    <property type="term" value="P:defense response"/>
    <property type="evidence" value="ECO:0007669"/>
    <property type="project" value="InterPro"/>
</dbReference>
<dbReference type="InterPro" id="IPR032675">
    <property type="entry name" value="LRR_dom_sf"/>
</dbReference>
<keyword evidence="2" id="KW-0677">Repeat</keyword>
<dbReference type="SUPFAM" id="SSF52200">
    <property type="entry name" value="Toll/Interleukin receptor TIR domain"/>
    <property type="match status" value="1"/>
</dbReference>
<evidence type="ECO:0000256" key="2">
    <source>
        <dbReference type="ARBA" id="ARBA00022737"/>
    </source>
</evidence>
<comment type="caution">
    <text evidence="6">The sequence shown here is derived from an EMBL/GenBank/DDBJ whole genome shotgun (WGS) entry which is preliminary data.</text>
</comment>
<feature type="region of interest" description="Disordered" evidence="3">
    <location>
        <begin position="750"/>
        <end position="799"/>
    </location>
</feature>
<dbReference type="InterPro" id="IPR044974">
    <property type="entry name" value="Disease_R_plants"/>
</dbReference>
<reference evidence="6" key="1">
    <citation type="submission" date="2019-12" db="EMBL/GenBank/DDBJ databases">
        <title>Genome sequencing and annotation of Brassica cretica.</title>
        <authorList>
            <person name="Studholme D.J."/>
            <person name="Sarris P.F."/>
        </authorList>
    </citation>
    <scope>NUCLEOTIDE SEQUENCE</scope>
    <source>
        <strain evidence="6">PFS-102/07</strain>
        <tissue evidence="6">Leaf</tissue>
    </source>
</reference>
<dbReference type="GO" id="GO:0007165">
    <property type="term" value="P:signal transduction"/>
    <property type="evidence" value="ECO:0007669"/>
    <property type="project" value="InterPro"/>
</dbReference>
<evidence type="ECO:0000256" key="3">
    <source>
        <dbReference type="SAM" id="MobiDB-lite"/>
    </source>
</evidence>
<name>A0A8S9KFL9_BRACR</name>
<proteinExistence type="predicted"/>
<dbReference type="EMBL" id="QGKY02000164">
    <property type="protein sequence ID" value="KAF2593534.1"/>
    <property type="molecule type" value="Genomic_DNA"/>
</dbReference>
<keyword evidence="1" id="KW-0433">Leucine-rich repeat</keyword>